<evidence type="ECO:0000256" key="1">
    <source>
        <dbReference type="SAM" id="Phobius"/>
    </source>
</evidence>
<comment type="caution">
    <text evidence="2">The sequence shown here is derived from an EMBL/GenBank/DDBJ whole genome shotgun (WGS) entry which is preliminary data.</text>
</comment>
<feature type="transmembrane region" description="Helical" evidence="1">
    <location>
        <begin position="79"/>
        <end position="102"/>
    </location>
</feature>
<dbReference type="Proteomes" id="UP001623330">
    <property type="component" value="Unassembled WGS sequence"/>
</dbReference>
<keyword evidence="1" id="KW-0472">Membrane</keyword>
<keyword evidence="1" id="KW-0812">Transmembrane</keyword>
<feature type="transmembrane region" description="Helical" evidence="1">
    <location>
        <begin position="20"/>
        <end position="42"/>
    </location>
</feature>
<protein>
    <recommendedName>
        <fullName evidence="4">NADH dehydrogenase subunit 2</fullName>
    </recommendedName>
</protein>
<gene>
    <name evidence="2" type="ORF">RNJ44_03129</name>
</gene>
<proteinExistence type="predicted"/>
<evidence type="ECO:0000313" key="2">
    <source>
        <dbReference type="EMBL" id="KAL3234367.1"/>
    </source>
</evidence>
<reference evidence="2 3" key="1">
    <citation type="submission" date="2024-05" db="EMBL/GenBank/DDBJ databases">
        <title>Long read based assembly of the Candida bracarensis genome reveals expanded adhesin content.</title>
        <authorList>
            <person name="Marcet-Houben M."/>
            <person name="Ksiezopolska E."/>
            <person name="Gabaldon T."/>
        </authorList>
    </citation>
    <scope>NUCLEOTIDE SEQUENCE [LARGE SCALE GENOMIC DNA]</scope>
    <source>
        <strain evidence="2 3">CBM6</strain>
    </source>
</reference>
<keyword evidence="3" id="KW-1185">Reference proteome</keyword>
<accession>A0ABR4NYW5</accession>
<evidence type="ECO:0000313" key="3">
    <source>
        <dbReference type="Proteomes" id="UP001623330"/>
    </source>
</evidence>
<evidence type="ECO:0008006" key="4">
    <source>
        <dbReference type="Google" id="ProtNLM"/>
    </source>
</evidence>
<dbReference type="EMBL" id="JBEVYD010000003">
    <property type="protein sequence ID" value="KAL3234367.1"/>
    <property type="molecule type" value="Genomic_DNA"/>
</dbReference>
<keyword evidence="1" id="KW-1133">Transmembrane helix</keyword>
<feature type="transmembrane region" description="Helical" evidence="1">
    <location>
        <begin position="48"/>
        <end position="67"/>
    </location>
</feature>
<organism evidence="2 3">
    <name type="scientific">Nakaseomyces bracarensis</name>
    <dbReference type="NCBI Taxonomy" id="273131"/>
    <lineage>
        <taxon>Eukaryota</taxon>
        <taxon>Fungi</taxon>
        <taxon>Dikarya</taxon>
        <taxon>Ascomycota</taxon>
        <taxon>Saccharomycotina</taxon>
        <taxon>Saccharomycetes</taxon>
        <taxon>Saccharomycetales</taxon>
        <taxon>Saccharomycetaceae</taxon>
        <taxon>Nakaseomyces</taxon>
    </lineage>
</organism>
<sequence length="111" mass="13289">MFSALKIEMTNFTSIVDTSYLGRFPFLIFFFSFSFLFYFFILCNCLESILKVPFYFITITINLFLLYERGVKDKRVSYLYLIPIFLLFFNFFFTSLISLNLVTVLSEYLLL</sequence>
<name>A0ABR4NYW5_9SACH</name>